<dbReference type="GO" id="GO:0005829">
    <property type="term" value="C:cytosol"/>
    <property type="evidence" value="ECO:0007669"/>
    <property type="project" value="TreeGrafter"/>
</dbReference>
<dbReference type="Gene3D" id="1.10.1200.10">
    <property type="entry name" value="ACP-like"/>
    <property type="match status" value="1"/>
</dbReference>
<name>A0A8H5U5U3_FUSCI</name>
<dbReference type="PANTHER" id="PTHR45527">
    <property type="entry name" value="NONRIBOSOMAL PEPTIDE SYNTHETASE"/>
    <property type="match status" value="1"/>
</dbReference>
<keyword evidence="8" id="KW-1185">Reference proteome</keyword>
<evidence type="ECO:0000256" key="4">
    <source>
        <dbReference type="ARBA" id="ARBA00022598"/>
    </source>
</evidence>
<dbReference type="InterPro" id="IPR009081">
    <property type="entry name" value="PP-bd_ACP"/>
</dbReference>
<comment type="caution">
    <text evidence="7">The sequence shown here is derived from an EMBL/GenBank/DDBJ whole genome shotgun (WGS) entry which is preliminary data.</text>
</comment>
<dbReference type="SMART" id="SM00823">
    <property type="entry name" value="PKS_PP"/>
    <property type="match status" value="1"/>
</dbReference>
<dbReference type="InterPro" id="IPR001242">
    <property type="entry name" value="Condensation_dom"/>
</dbReference>
<dbReference type="SUPFAM" id="SSF52777">
    <property type="entry name" value="CoA-dependent acyltransferases"/>
    <property type="match status" value="2"/>
</dbReference>
<evidence type="ECO:0000256" key="3">
    <source>
        <dbReference type="ARBA" id="ARBA00022553"/>
    </source>
</evidence>
<protein>
    <submittedName>
        <fullName evidence="7">Polyketide synthase</fullName>
    </submittedName>
</protein>
<dbReference type="InterPro" id="IPR023213">
    <property type="entry name" value="CAT-like_dom_sf"/>
</dbReference>
<dbReference type="GO" id="GO:0016874">
    <property type="term" value="F:ligase activity"/>
    <property type="evidence" value="ECO:0007669"/>
    <property type="project" value="UniProtKB-KW"/>
</dbReference>
<dbReference type="SUPFAM" id="SSF56801">
    <property type="entry name" value="Acetyl-CoA synthetase-like"/>
    <property type="match status" value="1"/>
</dbReference>
<dbReference type="Pfam" id="PF07993">
    <property type="entry name" value="NAD_binding_4"/>
    <property type="match status" value="1"/>
</dbReference>
<keyword evidence="4" id="KW-0436">Ligase</keyword>
<dbReference type="InterPro" id="IPR020845">
    <property type="entry name" value="AMP-binding_CS"/>
</dbReference>
<dbReference type="InterPro" id="IPR042099">
    <property type="entry name" value="ANL_N_sf"/>
</dbReference>
<dbReference type="InterPro" id="IPR013120">
    <property type="entry name" value="FAR_NAD-bd"/>
</dbReference>
<dbReference type="Pfam" id="PF00550">
    <property type="entry name" value="PP-binding"/>
    <property type="match status" value="1"/>
</dbReference>
<comment type="pathway">
    <text evidence="1">Mycotoxin biosynthesis.</text>
</comment>
<keyword evidence="5" id="KW-0413">Isomerase</keyword>
<dbReference type="CDD" id="cd05930">
    <property type="entry name" value="A_NRPS"/>
    <property type="match status" value="1"/>
</dbReference>
<dbReference type="InterPro" id="IPR045851">
    <property type="entry name" value="AMP-bd_C_sf"/>
</dbReference>
<dbReference type="Gene3D" id="3.30.559.30">
    <property type="entry name" value="Nonribosomal peptide synthetase, condensation domain"/>
    <property type="match status" value="1"/>
</dbReference>
<reference evidence="7 8" key="2">
    <citation type="submission" date="2020-05" db="EMBL/GenBank/DDBJ databases">
        <title>Identification and distribution of gene clusters putatively required for synthesis of sphingolipid metabolism inhibitors in phylogenetically diverse species of the filamentous fungus Fusarium.</title>
        <authorList>
            <person name="Kim H.-S."/>
            <person name="Busman M."/>
            <person name="Brown D.W."/>
            <person name="Divon H."/>
            <person name="Uhlig S."/>
            <person name="Proctor R.H."/>
        </authorList>
    </citation>
    <scope>NUCLEOTIDE SEQUENCE [LARGE SCALE GENOMIC DNA]</scope>
    <source>
        <strain evidence="7 8">NRRL 25331</strain>
    </source>
</reference>
<dbReference type="GO" id="GO:0043041">
    <property type="term" value="P:amino acid activation for nonribosomal peptide biosynthetic process"/>
    <property type="evidence" value="ECO:0007669"/>
    <property type="project" value="TreeGrafter"/>
</dbReference>
<dbReference type="InterPro" id="IPR036736">
    <property type="entry name" value="ACP-like_sf"/>
</dbReference>
<dbReference type="SUPFAM" id="SSF51735">
    <property type="entry name" value="NAD(P)-binding Rossmann-fold domains"/>
    <property type="match status" value="1"/>
</dbReference>
<keyword evidence="2" id="KW-0596">Phosphopantetheine</keyword>
<accession>A0A8H5U5U3</accession>
<organism evidence="7 8">
    <name type="scientific">Fusarium circinatum</name>
    <name type="common">Pitch canker fungus</name>
    <name type="synonym">Gibberella circinata</name>
    <dbReference type="NCBI Taxonomy" id="48490"/>
    <lineage>
        <taxon>Eukaryota</taxon>
        <taxon>Fungi</taxon>
        <taxon>Dikarya</taxon>
        <taxon>Ascomycota</taxon>
        <taxon>Pezizomycotina</taxon>
        <taxon>Sordariomycetes</taxon>
        <taxon>Hypocreomycetidae</taxon>
        <taxon>Hypocreales</taxon>
        <taxon>Nectriaceae</taxon>
        <taxon>Fusarium</taxon>
        <taxon>Fusarium fujikuroi species complex</taxon>
    </lineage>
</organism>
<evidence type="ECO:0000313" key="7">
    <source>
        <dbReference type="EMBL" id="KAF5684504.1"/>
    </source>
</evidence>
<dbReference type="PROSITE" id="PS00455">
    <property type="entry name" value="AMP_BINDING"/>
    <property type="match status" value="1"/>
</dbReference>
<dbReference type="GO" id="GO:0044550">
    <property type="term" value="P:secondary metabolite biosynthetic process"/>
    <property type="evidence" value="ECO:0007669"/>
    <property type="project" value="TreeGrafter"/>
</dbReference>
<dbReference type="InterPro" id="IPR020806">
    <property type="entry name" value="PKS_PP-bd"/>
</dbReference>
<sequence>MEGAPYTKSSKLSLVTFRANVETILQMTTDSLNVEASLLDVGIDSLLAVEIRSCCDNAKDICADAAKMYLLAKMQEIKSETGGSGEPVQGLLASARDCFKHVKDEDGHSLEQEKKIWRDHVWQLSDGDVLRVILVTHGPEEHSLIIAYHHIAMDGVSMHLFLRDLNAVYMGHKLNSSPKQYMDISVEERRAIETRQMDDRISYWTKLHSPPADTIQLFPFARVKSRPIPKTYRNVESLIDIGSELSEQIKRASQSLRITPFYFYLAALQTLFNKLLGVEDICIGVTDANRGESSLQTIGFFLNLLPLRFEVQKDAKFSDLVTKTAQQYRTAQANMGVPFDVILDKANVPREPTSTPLFQVAMNYRQGNFSRIPLGGSNLEFKDGFDAQSPYDLAFSVTPNNDTTYVQVVAREDLYTREGTDTLLSAYLALLQEASRDVSKRLETIDCYGQAGIDKALLLEYGDVVDFHWPSTLTEKVDEAVKNAHDVAIKDANGRLTYGDLAVRVNSLASGIQSQLRPGSPVAVLCEPTASWVISMLAIIRSGCIYVPLDGKLPDERLQVILDAVAPALILCEDSTTERAHNISIGAPILSVTGQPDPIEKINSANLEHVTETTFILFTSGSTGTPKGIRLSSRGIINYLATKSSKLSLSREVVLQQSALGFDMSLAQAFMALALGGTLVIVPSVSRGDPLALSRLMADEGVTYTLGTPTEYLMLIRHGGQTVKSMHSWRNATSGGEAITPQLKAVLKTLQHPPALTDCYGPTEISCCATMKTIDLSDDGEDNVYSHVGPANPNTSIYILDERGHVVPQGLTGEVCVGGVGVALSYLDEKSTSQKFVTNPFATAEHTEKRWTAMYRTGDKGLIRADGSLQFMGRMDGATTVKLPQSKGSLEDVVVTVRGDPAFLVAHVVLSTGTSLDASELQELASALPLPQYMRPATVISLKKLPLNRSGKVDRRAIAALPLPTLPACPGPSKTSPDRKPTLVEGELRLIWHSVLSQAGLVNTARLEPDTDFFHVGGNSLLLVRLRSAVEISMGVTLPLSDMYRSSTLAGMAGLVAQQKSSDYVREVIDWEVETGVPSSINLTYSRQAIPVRTQTGLEILMTGSTSFLGKQILQSLLSRPSVARIYCIAVDPDTEASHLKDDRVTVYPGSLNEPMLGLKRETYQHLQATVDTVILAGAQGHCLNNYSTLRAPNVESTRQMGLFALPRRIPIHYISSNRVTLLDSSADAALPPVSVKDHQPPTDGSEGFTAAKWAGEIFLEKLSEVTAANAEKGLSVSIHRHCAIVGDEAPIEDALNALLRYSKLINAVPRVSSLNVGGYFDFLPVTDVANFFADFVVSSQGTHSGVAFKHYSSGVKVPPKEFASYMQGTYGNDFRELDLNDWVEEARREGIEELIVLYLQAIVEKGQRITFPYMGNIE</sequence>
<dbReference type="Gene3D" id="3.40.50.12780">
    <property type="entry name" value="N-terminal domain of ligase-like"/>
    <property type="match status" value="1"/>
</dbReference>
<evidence type="ECO:0000256" key="2">
    <source>
        <dbReference type="ARBA" id="ARBA00022450"/>
    </source>
</evidence>
<dbReference type="PANTHER" id="PTHR45527:SF1">
    <property type="entry name" value="FATTY ACID SYNTHASE"/>
    <property type="match status" value="1"/>
</dbReference>
<dbReference type="InterPro" id="IPR036291">
    <property type="entry name" value="NAD(P)-bd_dom_sf"/>
</dbReference>
<dbReference type="Gene3D" id="3.40.50.720">
    <property type="entry name" value="NAD(P)-binding Rossmann-like Domain"/>
    <property type="match status" value="1"/>
</dbReference>
<feature type="domain" description="Carrier" evidence="6">
    <location>
        <begin position="982"/>
        <end position="1060"/>
    </location>
</feature>
<evidence type="ECO:0000256" key="5">
    <source>
        <dbReference type="ARBA" id="ARBA00023235"/>
    </source>
</evidence>
<reference evidence="8" key="1">
    <citation type="journal article" date="2020" name="BMC Genomics">
        <title>Correction to: Identification and distribution of gene clusters required for synthesis of sphingolipid metabolism inhibitors in diverse species of the filamentous fungus Fusarium.</title>
        <authorList>
            <person name="Kim H.S."/>
            <person name="Lohmar J.M."/>
            <person name="Busman M."/>
            <person name="Brown D.W."/>
            <person name="Naumann T.A."/>
            <person name="Divon H.H."/>
            <person name="Lysoe E."/>
            <person name="Uhlig S."/>
            <person name="Proctor R.H."/>
        </authorList>
    </citation>
    <scope>NUCLEOTIDE SEQUENCE [LARGE SCALE GENOMIC DNA]</scope>
    <source>
        <strain evidence="8">NRRL 25331</strain>
    </source>
</reference>
<dbReference type="InterPro" id="IPR006162">
    <property type="entry name" value="Ppantetheine_attach_site"/>
</dbReference>
<proteinExistence type="predicted"/>
<gene>
    <name evidence="7" type="ORF">FCIRC_3847</name>
</gene>
<dbReference type="Proteomes" id="UP000572754">
    <property type="component" value="Unassembled WGS sequence"/>
</dbReference>
<evidence type="ECO:0000259" key="6">
    <source>
        <dbReference type="PROSITE" id="PS50075"/>
    </source>
</evidence>
<evidence type="ECO:0000256" key="1">
    <source>
        <dbReference type="ARBA" id="ARBA00004685"/>
    </source>
</evidence>
<dbReference type="Pfam" id="PF00668">
    <property type="entry name" value="Condensation"/>
    <property type="match status" value="1"/>
</dbReference>
<dbReference type="PROSITE" id="PS50075">
    <property type="entry name" value="CARRIER"/>
    <property type="match status" value="1"/>
</dbReference>
<dbReference type="GO" id="GO:0016853">
    <property type="term" value="F:isomerase activity"/>
    <property type="evidence" value="ECO:0007669"/>
    <property type="project" value="UniProtKB-KW"/>
</dbReference>
<dbReference type="PROSITE" id="PS00012">
    <property type="entry name" value="PHOSPHOPANTETHEINE"/>
    <property type="match status" value="1"/>
</dbReference>
<dbReference type="Gene3D" id="3.30.300.30">
    <property type="match status" value="1"/>
</dbReference>
<dbReference type="InterPro" id="IPR000873">
    <property type="entry name" value="AMP-dep_synth/lig_dom"/>
</dbReference>
<dbReference type="SUPFAM" id="SSF47336">
    <property type="entry name" value="ACP-like"/>
    <property type="match status" value="2"/>
</dbReference>
<dbReference type="Gene3D" id="3.30.559.10">
    <property type="entry name" value="Chloramphenicol acetyltransferase-like domain"/>
    <property type="match status" value="1"/>
</dbReference>
<dbReference type="CDD" id="cd19532">
    <property type="entry name" value="C_PKS-NRPS"/>
    <property type="match status" value="1"/>
</dbReference>
<dbReference type="GO" id="GO:0031177">
    <property type="term" value="F:phosphopantetheine binding"/>
    <property type="evidence" value="ECO:0007669"/>
    <property type="project" value="InterPro"/>
</dbReference>
<dbReference type="Pfam" id="PF00501">
    <property type="entry name" value="AMP-binding"/>
    <property type="match status" value="1"/>
</dbReference>
<dbReference type="EMBL" id="JAAQPE010000126">
    <property type="protein sequence ID" value="KAF5684504.1"/>
    <property type="molecule type" value="Genomic_DNA"/>
</dbReference>
<keyword evidence="3" id="KW-0597">Phosphoprotein</keyword>
<evidence type="ECO:0000313" key="8">
    <source>
        <dbReference type="Proteomes" id="UP000572754"/>
    </source>
</evidence>